<keyword evidence="3" id="KW-1185">Reference proteome</keyword>
<keyword evidence="1" id="KW-0812">Transmembrane</keyword>
<organism evidence="2 3">
    <name type="scientific">Streptomyces chumphonensis</name>
    <dbReference type="NCBI Taxonomy" id="1214925"/>
    <lineage>
        <taxon>Bacteria</taxon>
        <taxon>Bacillati</taxon>
        <taxon>Actinomycetota</taxon>
        <taxon>Actinomycetes</taxon>
        <taxon>Kitasatosporales</taxon>
        <taxon>Streptomycetaceae</taxon>
        <taxon>Streptomyces</taxon>
    </lineage>
</organism>
<sequence>MNARRPPLGQRLAGRVGAVPAVACGLVLAAPVLTWWAVGDLGGDGGPDGGTRFVEPLVRSSVAQHALGAGALVVLLLALLLRGAVVRWRGYDPCRWSVVGPLVVAGLVSGAAWRVLTDVTLGIDLAVVGVVFLVGPLVGMLVLWSAGRAAWIVRREAARRGAA</sequence>
<feature type="transmembrane region" description="Helical" evidence="1">
    <location>
        <begin position="12"/>
        <end position="38"/>
    </location>
</feature>
<keyword evidence="1" id="KW-0472">Membrane</keyword>
<keyword evidence="1" id="KW-1133">Transmembrane helix</keyword>
<proteinExistence type="predicted"/>
<name>A0A927ICU5_9ACTN</name>
<comment type="caution">
    <text evidence="2">The sequence shown here is derived from an EMBL/GenBank/DDBJ whole genome shotgun (WGS) entry which is preliminary data.</text>
</comment>
<reference evidence="2" key="1">
    <citation type="submission" date="2020-09" db="EMBL/GenBank/DDBJ databases">
        <title>Secondary metabolite and genome analysis of marine Streptomyces chumphonensis KK1-2T.</title>
        <authorList>
            <person name="Phongsopitanun W."/>
            <person name="Kanchanasin P."/>
            <person name="Pittayakhajonwut P."/>
            <person name="Suwanborirux K."/>
            <person name="Tanasupawat S."/>
        </authorList>
    </citation>
    <scope>NUCLEOTIDE SEQUENCE</scope>
    <source>
        <strain evidence="2">KK1-2</strain>
    </source>
</reference>
<evidence type="ECO:0000313" key="2">
    <source>
        <dbReference type="EMBL" id="MBD3931994.1"/>
    </source>
</evidence>
<dbReference type="AlphaFoldDB" id="A0A927ICU5"/>
<feature type="transmembrane region" description="Helical" evidence="1">
    <location>
        <begin position="62"/>
        <end position="81"/>
    </location>
</feature>
<accession>A0A927ICU5</accession>
<dbReference type="RefSeq" id="WP_191209300.1">
    <property type="nucleotide sequence ID" value="NZ_BAABKL010000036.1"/>
</dbReference>
<evidence type="ECO:0000313" key="3">
    <source>
        <dbReference type="Proteomes" id="UP000632289"/>
    </source>
</evidence>
<protein>
    <submittedName>
        <fullName evidence="2">Uncharacterized protein</fullName>
    </submittedName>
</protein>
<dbReference type="Proteomes" id="UP000632289">
    <property type="component" value="Unassembled WGS sequence"/>
</dbReference>
<evidence type="ECO:0000256" key="1">
    <source>
        <dbReference type="SAM" id="Phobius"/>
    </source>
</evidence>
<feature type="transmembrane region" description="Helical" evidence="1">
    <location>
        <begin position="125"/>
        <end position="146"/>
    </location>
</feature>
<dbReference type="EMBL" id="JACXYU010000004">
    <property type="protein sequence ID" value="MBD3931994.1"/>
    <property type="molecule type" value="Genomic_DNA"/>
</dbReference>
<feature type="transmembrane region" description="Helical" evidence="1">
    <location>
        <begin position="93"/>
        <end position="113"/>
    </location>
</feature>
<gene>
    <name evidence="2" type="ORF">IF129_10545</name>
</gene>